<gene>
    <name evidence="1" type="ordered locus">Desmer_2247</name>
</gene>
<keyword evidence="2" id="KW-1185">Reference proteome</keyword>
<sequence>MAKQNELTTHEMLELHEILCNETLGIKKIESMISIVKDQELASYIKNNVTARREKLKGFQDLVFDKTLQ</sequence>
<evidence type="ECO:0000313" key="1">
    <source>
        <dbReference type="EMBL" id="AFQ44183.1"/>
    </source>
</evidence>
<proteinExistence type="predicted"/>
<dbReference type="RefSeq" id="WP_014903097.1">
    <property type="nucleotide sequence ID" value="NC_018515.1"/>
</dbReference>
<dbReference type="KEGG" id="dmi:Desmer_2247"/>
<evidence type="ECO:0000313" key="2">
    <source>
        <dbReference type="Proteomes" id="UP000005262"/>
    </source>
</evidence>
<dbReference type="EMBL" id="CP003629">
    <property type="protein sequence ID" value="AFQ44183.1"/>
    <property type="molecule type" value="Genomic_DNA"/>
</dbReference>
<evidence type="ECO:0008006" key="3">
    <source>
        <dbReference type="Google" id="ProtNLM"/>
    </source>
</evidence>
<dbReference type="HOGENOM" id="CLU_191305_1_0_9"/>
<reference evidence="1 2" key="1">
    <citation type="journal article" date="2012" name="J. Bacteriol.">
        <title>Complete genome sequences of Desulfosporosinus orientis DSM765T, Desulfosporosinus youngiae DSM17734T, Desulfosporosinus meridiei DSM13257T, and Desulfosporosinus acidiphilus DSM22704T.</title>
        <authorList>
            <person name="Pester M."/>
            <person name="Brambilla E."/>
            <person name="Alazard D."/>
            <person name="Rattei T."/>
            <person name="Weinmaier T."/>
            <person name="Han J."/>
            <person name="Lucas S."/>
            <person name="Lapidus A."/>
            <person name="Cheng J.F."/>
            <person name="Goodwin L."/>
            <person name="Pitluck S."/>
            <person name="Peters L."/>
            <person name="Ovchinnikova G."/>
            <person name="Teshima H."/>
            <person name="Detter J.C."/>
            <person name="Han C.S."/>
            <person name="Tapia R."/>
            <person name="Land M.L."/>
            <person name="Hauser L."/>
            <person name="Kyrpides N.C."/>
            <person name="Ivanova N.N."/>
            <person name="Pagani I."/>
            <person name="Huntmann M."/>
            <person name="Wei C.L."/>
            <person name="Davenport K.W."/>
            <person name="Daligault H."/>
            <person name="Chain P.S."/>
            <person name="Chen A."/>
            <person name="Mavromatis K."/>
            <person name="Markowitz V."/>
            <person name="Szeto E."/>
            <person name="Mikhailova N."/>
            <person name="Pati A."/>
            <person name="Wagner M."/>
            <person name="Woyke T."/>
            <person name="Ollivier B."/>
            <person name="Klenk H.P."/>
            <person name="Spring S."/>
            <person name="Loy A."/>
        </authorList>
    </citation>
    <scope>NUCLEOTIDE SEQUENCE [LARGE SCALE GENOMIC DNA]</scope>
    <source>
        <strain evidence="2">ATCC BAA-275 / DSM 13257 / NCIMB 13706 / S10</strain>
    </source>
</reference>
<dbReference type="Gene3D" id="1.20.1260.10">
    <property type="match status" value="1"/>
</dbReference>
<dbReference type="Proteomes" id="UP000005262">
    <property type="component" value="Chromosome"/>
</dbReference>
<dbReference type="AlphaFoldDB" id="J7IYK9"/>
<name>J7IYK9_DESMD</name>
<dbReference type="OrthoDB" id="1799500at2"/>
<protein>
    <recommendedName>
        <fullName evidence="3">Spore coat protein</fullName>
    </recommendedName>
</protein>
<dbReference type="STRING" id="768704.Desmer_2247"/>
<accession>J7IYK9</accession>
<reference evidence="2" key="2">
    <citation type="submission" date="2012-08" db="EMBL/GenBank/DDBJ databases">
        <title>Finished genome of Desulfosporosinus meridiei DSM 13257.</title>
        <authorList>
            <person name="Huntemann M."/>
            <person name="Wei C.-L."/>
            <person name="Han J."/>
            <person name="Detter J.C."/>
            <person name="Han C."/>
            <person name="Davenport K."/>
            <person name="Daligault H."/>
            <person name="Erkkila T."/>
            <person name="Gu W."/>
            <person name="Munk A.C.C."/>
            <person name="Teshima H."/>
            <person name="Xu Y."/>
            <person name="Chain P."/>
            <person name="Tapia R."/>
            <person name="Chen A."/>
            <person name="Krypides N."/>
            <person name="Mavromatis K."/>
            <person name="Markowitz V."/>
            <person name="Szeto E."/>
            <person name="Ivanova N."/>
            <person name="Mikhailova N."/>
            <person name="Ovchinnikova G."/>
            <person name="Pagani I."/>
            <person name="Pati A."/>
            <person name="Goodwin L."/>
            <person name="Peters L."/>
            <person name="Pitluck S."/>
            <person name="Woyke T."/>
            <person name="Pester M."/>
            <person name="Spring S."/>
            <person name="Ollivier B."/>
            <person name="Rattei T."/>
            <person name="Klenk H.-P."/>
            <person name="Wagner M."/>
            <person name="Loy A."/>
        </authorList>
    </citation>
    <scope>NUCLEOTIDE SEQUENCE [LARGE SCALE GENOMIC DNA]</scope>
    <source>
        <strain evidence="2">ATCC BAA-275 / DSM 13257 / NCIMB 13706 / S10</strain>
    </source>
</reference>
<dbReference type="InterPro" id="IPR012347">
    <property type="entry name" value="Ferritin-like"/>
</dbReference>
<organism evidence="1 2">
    <name type="scientific">Desulfosporosinus meridiei (strain ATCC BAA-275 / DSM 13257 / KCTC 12902 / NCIMB 13706 / S10)</name>
    <dbReference type="NCBI Taxonomy" id="768704"/>
    <lineage>
        <taxon>Bacteria</taxon>
        <taxon>Bacillati</taxon>
        <taxon>Bacillota</taxon>
        <taxon>Clostridia</taxon>
        <taxon>Eubacteriales</taxon>
        <taxon>Desulfitobacteriaceae</taxon>
        <taxon>Desulfosporosinus</taxon>
    </lineage>
</organism>